<keyword evidence="3" id="KW-1185">Reference proteome</keyword>
<protein>
    <submittedName>
        <fullName evidence="2">Uncharacterized protein</fullName>
    </submittedName>
</protein>
<accession>A0AAV9IS57</accession>
<evidence type="ECO:0000313" key="2">
    <source>
        <dbReference type="EMBL" id="KAK4534979.1"/>
    </source>
</evidence>
<sequence>MADAVGGLEARLSRQGDALYSLLCGRHGDVLRAGQVAESAYASVEAAERYSGEVAREAATLAEALEVGASASLGSADDVAVAGAAATVFEPNLSPLNHSRKCVRDLKEIMDALATTQRDVGDASESTFQEVVQLYFAARVRLNRLREATSAGLSHSSASLTPHIQWCLRIADELAPSLRQAGKKAAGPGRSSPGASESGAPTETDAFSVAVQVALGERFATVVEEFLSQATRRFLERFEARPLADAIVWMRQVVMFAFDLSVNRSIYRTLQNGHAEAMDADAIPEHSELQKLLVSIGCDPPDDRGICETLPAVQAALQAWLTDTVAVLAARVSITGGAGPVAELGEMMRSIATVFMCVAAPPTPADKQWHRACRLLLGRPPTAVAQQLRQSIEQRARKLARDVAIDCNRRLERALRRCLRGNMNAWQTERELVESSARGPVWRPWPLLPGATDDDNVVSGVAADECSPDESIEADAALDDTFQGEVQRSVAHLRGQMEALSGEFGELRDVCLEALSHALHDGFIATVTRLVDTCATHQDRASAAPVALFLAEACGSVDMAQQLGRRSEADGLGTLDALQRDLTRTAERCFRVWADHTAQQCVLRAQAVASRPAHWATELQPGNVRVNCEEEQVAGRKSFLHWCIFDACCALQAAGGCTLPAAAGQTLSEYLLMHCIDRGWMQQDSHGQSPSLHELRRNLYHVDDEPQGDATTRGPRIDAPQTHCLYGLLLGDDVAFHHERSQGAPAACDEEPSSATSSSSSNIVSLCGGIESSGSGQALRNRFTLLLGGVGALVD</sequence>
<proteinExistence type="predicted"/>
<reference evidence="2 3" key="1">
    <citation type="submission" date="2022-07" db="EMBL/GenBank/DDBJ databases">
        <title>Genome-wide signatures of adaptation to extreme environments.</title>
        <authorList>
            <person name="Cho C.H."/>
            <person name="Yoon H.S."/>
        </authorList>
    </citation>
    <scope>NUCLEOTIDE SEQUENCE [LARGE SCALE GENOMIC DNA]</scope>
    <source>
        <strain evidence="2 3">DBV 063 E5</strain>
    </source>
</reference>
<organism evidence="2 3">
    <name type="scientific">Cyanidium caldarium</name>
    <name type="common">Red alga</name>
    <dbReference type="NCBI Taxonomy" id="2771"/>
    <lineage>
        <taxon>Eukaryota</taxon>
        <taxon>Rhodophyta</taxon>
        <taxon>Bangiophyceae</taxon>
        <taxon>Cyanidiales</taxon>
        <taxon>Cyanidiaceae</taxon>
        <taxon>Cyanidium</taxon>
    </lineage>
</organism>
<comment type="caution">
    <text evidence="2">The sequence shown here is derived from an EMBL/GenBank/DDBJ whole genome shotgun (WGS) entry which is preliminary data.</text>
</comment>
<evidence type="ECO:0000313" key="3">
    <source>
        <dbReference type="Proteomes" id="UP001301350"/>
    </source>
</evidence>
<name>A0AAV9IS57_CYACA</name>
<dbReference type="AlphaFoldDB" id="A0AAV9IS57"/>
<dbReference type="Proteomes" id="UP001301350">
    <property type="component" value="Unassembled WGS sequence"/>
</dbReference>
<evidence type="ECO:0000256" key="1">
    <source>
        <dbReference type="SAM" id="MobiDB-lite"/>
    </source>
</evidence>
<feature type="region of interest" description="Disordered" evidence="1">
    <location>
        <begin position="179"/>
        <end position="202"/>
    </location>
</feature>
<gene>
    <name evidence="2" type="ORF">CDCA_CDCA03G1004</name>
</gene>
<dbReference type="EMBL" id="JANCYW010000003">
    <property type="protein sequence ID" value="KAK4534979.1"/>
    <property type="molecule type" value="Genomic_DNA"/>
</dbReference>